<dbReference type="EMBL" id="QGML01001323">
    <property type="protein sequence ID" value="TVY89285.1"/>
    <property type="molecule type" value="Genomic_DNA"/>
</dbReference>
<proteinExistence type="predicted"/>
<dbReference type="InterPro" id="IPR025714">
    <property type="entry name" value="Methyltranfer_dom"/>
</dbReference>
<evidence type="ECO:0000259" key="1">
    <source>
        <dbReference type="Pfam" id="PF13847"/>
    </source>
</evidence>
<dbReference type="GO" id="GO:0032259">
    <property type="term" value="P:methylation"/>
    <property type="evidence" value="ECO:0007669"/>
    <property type="project" value="UniProtKB-KW"/>
</dbReference>
<gene>
    <name evidence="2" type="ORF">LAWI1_G007567</name>
</gene>
<keyword evidence="2" id="KW-0489">Methyltransferase</keyword>
<protein>
    <submittedName>
        <fullName evidence="2">Putative methyltransferase</fullName>
    </submittedName>
</protein>
<dbReference type="SUPFAM" id="SSF53335">
    <property type="entry name" value="S-adenosyl-L-methionine-dependent methyltransferases"/>
    <property type="match status" value="1"/>
</dbReference>
<dbReference type="PANTHER" id="PTHR43591:SF24">
    <property type="entry name" value="2-METHOXY-6-POLYPRENYL-1,4-BENZOQUINOL METHYLASE, MITOCHONDRIAL"/>
    <property type="match status" value="1"/>
</dbReference>
<dbReference type="Pfam" id="PF13847">
    <property type="entry name" value="Methyltransf_31"/>
    <property type="match status" value="1"/>
</dbReference>
<feature type="domain" description="Methyltransferase" evidence="1">
    <location>
        <begin position="40"/>
        <end position="161"/>
    </location>
</feature>
<reference evidence="2 3" key="1">
    <citation type="submission" date="2018-05" db="EMBL/GenBank/DDBJ databases">
        <title>Genome sequencing and assembly of the regulated plant pathogen Lachnellula willkommii and related sister species for the development of diagnostic species identification markers.</title>
        <authorList>
            <person name="Giroux E."/>
            <person name="Bilodeau G."/>
        </authorList>
    </citation>
    <scope>NUCLEOTIDE SEQUENCE [LARGE SCALE GENOMIC DNA]</scope>
    <source>
        <strain evidence="2 3">CBS 172.35</strain>
    </source>
</reference>
<dbReference type="Proteomes" id="UP000315522">
    <property type="component" value="Unassembled WGS sequence"/>
</dbReference>
<keyword evidence="2" id="KW-0808">Transferase</keyword>
<dbReference type="Gene3D" id="3.40.50.150">
    <property type="entry name" value="Vaccinia Virus protein VP39"/>
    <property type="match status" value="1"/>
</dbReference>
<evidence type="ECO:0000313" key="2">
    <source>
        <dbReference type="EMBL" id="TVY89285.1"/>
    </source>
</evidence>
<name>A0A559M8K1_9HELO</name>
<evidence type="ECO:0000313" key="3">
    <source>
        <dbReference type="Proteomes" id="UP000315522"/>
    </source>
</evidence>
<dbReference type="AlphaFoldDB" id="A0A559M8K1"/>
<dbReference type="CDD" id="cd02440">
    <property type="entry name" value="AdoMet_MTases"/>
    <property type="match status" value="1"/>
</dbReference>
<sequence length="272" mass="29394">MANPAPKSAYISDHSTAVIRSHSWRTAQNSCAYLIPHLTPTTRILDVGCGPGSITIDLAKLVPQGHVTGIEYTSAPLPGALALAAERGVSNVSFHEGDIHRLPFADAVFDVVHAHQVLQHIGDPVLGLGEMRRVCKEGGIVAVRESVYIATYPLTPSLEKHGVLYDEVAKAKGGNPHPGAGIHGWAVEVGFERESVQCSTGSWCYRTREEREFWGGGIAERCKEGGAFFGNAVEGGFATVEEMGEIEGAWRKWVRNEDGWCGVLHGEIICRK</sequence>
<dbReference type="InterPro" id="IPR029063">
    <property type="entry name" value="SAM-dependent_MTases_sf"/>
</dbReference>
<accession>A0A559M8K1</accession>
<organism evidence="2 3">
    <name type="scientific">Lachnellula willkommii</name>
    <dbReference type="NCBI Taxonomy" id="215461"/>
    <lineage>
        <taxon>Eukaryota</taxon>
        <taxon>Fungi</taxon>
        <taxon>Dikarya</taxon>
        <taxon>Ascomycota</taxon>
        <taxon>Pezizomycotina</taxon>
        <taxon>Leotiomycetes</taxon>
        <taxon>Helotiales</taxon>
        <taxon>Lachnaceae</taxon>
        <taxon>Lachnellula</taxon>
    </lineage>
</organism>
<keyword evidence="3" id="KW-1185">Reference proteome</keyword>
<comment type="caution">
    <text evidence="2">The sequence shown here is derived from an EMBL/GenBank/DDBJ whole genome shotgun (WGS) entry which is preliminary data.</text>
</comment>
<dbReference type="GO" id="GO:0008168">
    <property type="term" value="F:methyltransferase activity"/>
    <property type="evidence" value="ECO:0007669"/>
    <property type="project" value="UniProtKB-KW"/>
</dbReference>
<dbReference type="PANTHER" id="PTHR43591">
    <property type="entry name" value="METHYLTRANSFERASE"/>
    <property type="match status" value="1"/>
</dbReference>